<keyword evidence="2" id="KW-0863">Zinc-finger</keyword>
<dbReference type="CDD" id="cd16495">
    <property type="entry name" value="RING_CH-C4HC3_MARCH"/>
    <property type="match status" value="1"/>
</dbReference>
<keyword evidence="1" id="KW-0479">Metal-binding</keyword>
<dbReference type="InterPro" id="IPR011016">
    <property type="entry name" value="Znf_RING-CH"/>
</dbReference>
<feature type="transmembrane region" description="Helical" evidence="4">
    <location>
        <begin position="166"/>
        <end position="184"/>
    </location>
</feature>
<sequence length="244" mass="29076">MVKYFIFMEEVIVSEEISLNSNENVMCRICLMLEKNNDEYITPCGCKGTMKYVHRKCLKTWRYRGKKLEEIKRCEQCMQPYKLDDEILPHGIIVKITSSLLLVLFFAFTHFLVNLLFETVAFISLDFTTFDSYQFKVYKMNKHPEINDLNDFNSFFLPAYEEIQSIKIGLGGTTIVIALIFQIIERKNLIYVLNYIFTLWRVVKFGFFLDKILIWSLNVHQFYFIVRDLNRFTDNILVFILNYS</sequence>
<dbReference type="InterPro" id="IPR013083">
    <property type="entry name" value="Znf_RING/FYVE/PHD"/>
</dbReference>
<evidence type="ECO:0000259" key="5">
    <source>
        <dbReference type="PROSITE" id="PS51292"/>
    </source>
</evidence>
<dbReference type="OrthoDB" id="264354at2759"/>
<dbReference type="Gene3D" id="3.30.40.10">
    <property type="entry name" value="Zinc/RING finger domain, C3HC4 (zinc finger)"/>
    <property type="match status" value="1"/>
</dbReference>
<evidence type="ECO:0000256" key="2">
    <source>
        <dbReference type="ARBA" id="ARBA00022771"/>
    </source>
</evidence>
<dbReference type="PANTHER" id="PTHR46347:SF1">
    <property type="entry name" value="RING_FYVE_PHD ZINC FINGER SUPERFAMILY PROTEIN"/>
    <property type="match status" value="1"/>
</dbReference>
<evidence type="ECO:0000256" key="1">
    <source>
        <dbReference type="ARBA" id="ARBA00022723"/>
    </source>
</evidence>
<dbReference type="PANTHER" id="PTHR46347">
    <property type="entry name" value="RING/FYVE/PHD ZINC FINGER SUPERFAMILY PROTEIN"/>
    <property type="match status" value="1"/>
</dbReference>
<keyword evidence="3" id="KW-0862">Zinc</keyword>
<feature type="transmembrane region" description="Helical" evidence="4">
    <location>
        <begin position="100"/>
        <end position="125"/>
    </location>
</feature>
<feature type="transmembrane region" description="Helical" evidence="4">
    <location>
        <begin position="191"/>
        <end position="209"/>
    </location>
</feature>
<keyword evidence="4" id="KW-0472">Membrane</keyword>
<keyword evidence="4" id="KW-0812">Transmembrane</keyword>
<dbReference type="Proteomes" id="UP000030655">
    <property type="component" value="Unassembled WGS sequence"/>
</dbReference>
<dbReference type="AlphaFoldDB" id="A0A059EWH5"/>
<dbReference type="PROSITE" id="PS51292">
    <property type="entry name" value="ZF_RING_CH"/>
    <property type="match status" value="1"/>
</dbReference>
<evidence type="ECO:0000256" key="4">
    <source>
        <dbReference type="SAM" id="Phobius"/>
    </source>
</evidence>
<dbReference type="VEuPathDB" id="MicrosporidiaDB:H312_03210"/>
<evidence type="ECO:0000313" key="7">
    <source>
        <dbReference type="Proteomes" id="UP000030655"/>
    </source>
</evidence>
<proteinExistence type="predicted"/>
<accession>A0A059EWH5</accession>
<gene>
    <name evidence="6" type="ORF">H312_03210</name>
</gene>
<reference evidence="6 7" key="2">
    <citation type="submission" date="2014-03" db="EMBL/GenBank/DDBJ databases">
        <title>The Genome Sequence of Anncaliia algerae insect isolate PRA339.</title>
        <authorList>
            <consortium name="The Broad Institute Genome Sequencing Platform"/>
            <consortium name="The Broad Institute Genome Sequencing Center for Infectious Disease"/>
            <person name="Cuomo C."/>
            <person name="Becnel J."/>
            <person name="Sanscrainte N."/>
            <person name="Walker B."/>
            <person name="Young S.K."/>
            <person name="Zeng Q."/>
            <person name="Gargeya S."/>
            <person name="Fitzgerald M."/>
            <person name="Haas B."/>
            <person name="Abouelleil A."/>
            <person name="Alvarado L."/>
            <person name="Arachchi H.M."/>
            <person name="Berlin A.M."/>
            <person name="Chapman S.B."/>
            <person name="Dewar J."/>
            <person name="Goldberg J."/>
            <person name="Griggs A."/>
            <person name="Gujja S."/>
            <person name="Hansen M."/>
            <person name="Howarth C."/>
            <person name="Imamovic A."/>
            <person name="Larimer J."/>
            <person name="McCowan C."/>
            <person name="Murphy C."/>
            <person name="Neiman D."/>
            <person name="Pearson M."/>
            <person name="Priest M."/>
            <person name="Roberts A."/>
            <person name="Saif S."/>
            <person name="Shea T."/>
            <person name="Sisk P."/>
            <person name="Sykes S."/>
            <person name="Wortman J."/>
            <person name="Nusbaum C."/>
            <person name="Birren B."/>
        </authorList>
    </citation>
    <scope>NUCLEOTIDE SEQUENCE [LARGE SCALE GENOMIC DNA]</scope>
    <source>
        <strain evidence="6 7">PRA339</strain>
    </source>
</reference>
<evidence type="ECO:0000256" key="3">
    <source>
        <dbReference type="ARBA" id="ARBA00022833"/>
    </source>
</evidence>
<name>A0A059EWH5_9MICR</name>
<dbReference type="HOGENOM" id="CLU_096550_0_0_1"/>
<evidence type="ECO:0000313" key="6">
    <source>
        <dbReference type="EMBL" id="KCZ79398.1"/>
    </source>
</evidence>
<organism evidence="6 7">
    <name type="scientific">Anncaliia algerae PRA339</name>
    <dbReference type="NCBI Taxonomy" id="1288291"/>
    <lineage>
        <taxon>Eukaryota</taxon>
        <taxon>Fungi</taxon>
        <taxon>Fungi incertae sedis</taxon>
        <taxon>Microsporidia</taxon>
        <taxon>Tubulinosematoidea</taxon>
        <taxon>Tubulinosematidae</taxon>
        <taxon>Anncaliia</taxon>
    </lineage>
</organism>
<dbReference type="EMBL" id="KK365283">
    <property type="protein sequence ID" value="KCZ79398.1"/>
    <property type="molecule type" value="Genomic_DNA"/>
</dbReference>
<dbReference type="GO" id="GO:0008270">
    <property type="term" value="F:zinc ion binding"/>
    <property type="evidence" value="ECO:0007669"/>
    <property type="project" value="UniProtKB-KW"/>
</dbReference>
<reference evidence="7" key="1">
    <citation type="submission" date="2013-02" db="EMBL/GenBank/DDBJ databases">
        <authorList>
            <consortium name="The Broad Institute Genome Sequencing Platform"/>
            <person name="Cuomo C."/>
            <person name="Becnel J."/>
            <person name="Sanscrainte N."/>
            <person name="Walker B."/>
            <person name="Young S.K."/>
            <person name="Zeng Q."/>
            <person name="Gargeya S."/>
            <person name="Fitzgerald M."/>
            <person name="Haas B."/>
            <person name="Abouelleil A."/>
            <person name="Alvarado L."/>
            <person name="Arachchi H.M."/>
            <person name="Berlin A.M."/>
            <person name="Chapman S.B."/>
            <person name="Dewar J."/>
            <person name="Goldberg J."/>
            <person name="Griggs A."/>
            <person name="Gujja S."/>
            <person name="Hansen M."/>
            <person name="Howarth C."/>
            <person name="Imamovic A."/>
            <person name="Larimer J."/>
            <person name="McCowan C."/>
            <person name="Murphy C."/>
            <person name="Neiman D."/>
            <person name="Pearson M."/>
            <person name="Priest M."/>
            <person name="Roberts A."/>
            <person name="Saif S."/>
            <person name="Shea T."/>
            <person name="Sisk P."/>
            <person name="Sykes S."/>
            <person name="Wortman J."/>
            <person name="Nusbaum C."/>
            <person name="Birren B."/>
        </authorList>
    </citation>
    <scope>NUCLEOTIDE SEQUENCE [LARGE SCALE GENOMIC DNA]</scope>
    <source>
        <strain evidence="7">PRA339</strain>
    </source>
</reference>
<keyword evidence="7" id="KW-1185">Reference proteome</keyword>
<dbReference type="SUPFAM" id="SSF57850">
    <property type="entry name" value="RING/U-box"/>
    <property type="match status" value="1"/>
</dbReference>
<feature type="domain" description="RING-CH-type" evidence="5">
    <location>
        <begin position="19"/>
        <end position="84"/>
    </location>
</feature>
<protein>
    <recommendedName>
        <fullName evidence="5">RING-CH-type domain-containing protein</fullName>
    </recommendedName>
</protein>
<dbReference type="SMART" id="SM00744">
    <property type="entry name" value="RINGv"/>
    <property type="match status" value="1"/>
</dbReference>
<keyword evidence="4" id="KW-1133">Transmembrane helix</keyword>
<dbReference type="Pfam" id="PF12906">
    <property type="entry name" value="RINGv"/>
    <property type="match status" value="1"/>
</dbReference>
<dbReference type="STRING" id="1288291.A0A059EWH5"/>